<dbReference type="OrthoDB" id="434972at2759"/>
<proteinExistence type="predicted"/>
<accession>A0A1B7MHX2</accession>
<dbReference type="InterPro" id="IPR000537">
    <property type="entry name" value="UbiA_prenyltransferase"/>
</dbReference>
<sequence length="99" mass="11371">MLGFEVTTFPTALHHFETACLFKRSDYKTIAFPVLIFATALSPRRNPLALCSAVWWFWFHLLQSNVSNQAYSANEDVVNKPWRPLPSGRISVEDCRALR</sequence>
<comment type="subcellular location">
    <subcellularLocation>
        <location evidence="1">Membrane</location>
        <topology evidence="1">Multi-pass membrane protein</topology>
    </subcellularLocation>
</comment>
<dbReference type="AlphaFoldDB" id="A0A1B7MHX2"/>
<dbReference type="Proteomes" id="UP000092154">
    <property type="component" value="Unassembled WGS sequence"/>
</dbReference>
<keyword evidence="4" id="KW-0472">Membrane</keyword>
<gene>
    <name evidence="5" type="ORF">K503DRAFT_702409</name>
</gene>
<dbReference type="InParanoid" id="A0A1B7MHX2"/>
<evidence type="ECO:0000313" key="6">
    <source>
        <dbReference type="Proteomes" id="UP000092154"/>
    </source>
</evidence>
<keyword evidence="2" id="KW-0812">Transmembrane</keyword>
<evidence type="ECO:0000256" key="1">
    <source>
        <dbReference type="ARBA" id="ARBA00004141"/>
    </source>
</evidence>
<keyword evidence="3" id="KW-1133">Transmembrane helix</keyword>
<evidence type="ECO:0000256" key="4">
    <source>
        <dbReference type="ARBA" id="ARBA00023136"/>
    </source>
</evidence>
<keyword evidence="6" id="KW-1185">Reference proteome</keyword>
<organism evidence="5 6">
    <name type="scientific">Rhizopogon vinicolor AM-OR11-026</name>
    <dbReference type="NCBI Taxonomy" id="1314800"/>
    <lineage>
        <taxon>Eukaryota</taxon>
        <taxon>Fungi</taxon>
        <taxon>Dikarya</taxon>
        <taxon>Basidiomycota</taxon>
        <taxon>Agaricomycotina</taxon>
        <taxon>Agaricomycetes</taxon>
        <taxon>Agaricomycetidae</taxon>
        <taxon>Boletales</taxon>
        <taxon>Suillineae</taxon>
        <taxon>Rhizopogonaceae</taxon>
        <taxon>Rhizopogon</taxon>
    </lineage>
</organism>
<dbReference type="GO" id="GO:0016020">
    <property type="term" value="C:membrane"/>
    <property type="evidence" value="ECO:0007669"/>
    <property type="project" value="UniProtKB-SubCell"/>
</dbReference>
<evidence type="ECO:0000313" key="5">
    <source>
        <dbReference type="EMBL" id="OAX32196.1"/>
    </source>
</evidence>
<evidence type="ECO:0000256" key="3">
    <source>
        <dbReference type="ARBA" id="ARBA00022989"/>
    </source>
</evidence>
<dbReference type="EMBL" id="KV449083">
    <property type="protein sequence ID" value="OAX32196.1"/>
    <property type="molecule type" value="Genomic_DNA"/>
</dbReference>
<dbReference type="GO" id="GO:0016765">
    <property type="term" value="F:transferase activity, transferring alkyl or aryl (other than methyl) groups"/>
    <property type="evidence" value="ECO:0007669"/>
    <property type="project" value="InterPro"/>
</dbReference>
<dbReference type="Pfam" id="PF01040">
    <property type="entry name" value="UbiA"/>
    <property type="match status" value="1"/>
</dbReference>
<protein>
    <submittedName>
        <fullName evidence="5">Uncharacterized protein</fullName>
    </submittedName>
</protein>
<reference evidence="5 6" key="1">
    <citation type="submission" date="2016-06" db="EMBL/GenBank/DDBJ databases">
        <title>Comparative genomics of the ectomycorrhizal sister species Rhizopogon vinicolor and Rhizopogon vesiculosus (Basidiomycota: Boletales) reveals a divergence of the mating type B locus.</title>
        <authorList>
            <consortium name="DOE Joint Genome Institute"/>
            <person name="Mujic A.B."/>
            <person name="Kuo A."/>
            <person name="Tritt A."/>
            <person name="Lipzen A."/>
            <person name="Chen C."/>
            <person name="Johnson J."/>
            <person name="Sharma A."/>
            <person name="Barry K."/>
            <person name="Grigoriev I.V."/>
            <person name="Spatafora J.W."/>
        </authorList>
    </citation>
    <scope>NUCLEOTIDE SEQUENCE [LARGE SCALE GENOMIC DNA]</scope>
    <source>
        <strain evidence="5 6">AM-OR11-026</strain>
    </source>
</reference>
<evidence type="ECO:0000256" key="2">
    <source>
        <dbReference type="ARBA" id="ARBA00022692"/>
    </source>
</evidence>
<name>A0A1B7MHX2_9AGAM</name>